<keyword evidence="2" id="KW-0067">ATP-binding</keyword>
<dbReference type="Pfam" id="PF00072">
    <property type="entry name" value="Response_reg"/>
    <property type="match status" value="1"/>
</dbReference>
<dbReference type="SUPFAM" id="SSF52540">
    <property type="entry name" value="P-loop containing nucleoside triphosphate hydrolases"/>
    <property type="match status" value="1"/>
</dbReference>
<dbReference type="GO" id="GO:0005524">
    <property type="term" value="F:ATP binding"/>
    <property type="evidence" value="ECO:0007669"/>
    <property type="project" value="UniProtKB-KW"/>
</dbReference>
<dbReference type="InterPro" id="IPR025662">
    <property type="entry name" value="Sigma_54_int_dom_ATP-bd_1"/>
</dbReference>
<evidence type="ECO:0000256" key="4">
    <source>
        <dbReference type="ARBA" id="ARBA00023125"/>
    </source>
</evidence>
<dbReference type="Gene3D" id="3.40.50.300">
    <property type="entry name" value="P-loop containing nucleotide triphosphate hydrolases"/>
    <property type="match status" value="1"/>
</dbReference>
<dbReference type="HOGENOM" id="CLU_000445_0_6_10"/>
<evidence type="ECO:0000256" key="3">
    <source>
        <dbReference type="ARBA" id="ARBA00023015"/>
    </source>
</evidence>
<dbReference type="EMBL" id="CP003557">
    <property type="protein sequence ID" value="AFN73831.1"/>
    <property type="molecule type" value="Genomic_DNA"/>
</dbReference>
<evidence type="ECO:0000313" key="9">
    <source>
        <dbReference type="EMBL" id="AFN73831.1"/>
    </source>
</evidence>
<evidence type="ECO:0000259" key="8">
    <source>
        <dbReference type="PROSITE" id="PS50110"/>
    </source>
</evidence>
<dbReference type="FunFam" id="3.40.50.300:FF:000006">
    <property type="entry name" value="DNA-binding transcriptional regulator NtrC"/>
    <property type="match status" value="1"/>
</dbReference>
<dbReference type="InterPro" id="IPR009057">
    <property type="entry name" value="Homeodomain-like_sf"/>
</dbReference>
<accession>I7A1G7</accession>
<feature type="modified residue" description="4-aspartylphosphate" evidence="6">
    <location>
        <position position="74"/>
    </location>
</feature>
<dbReference type="InterPro" id="IPR001789">
    <property type="entry name" value="Sig_transdc_resp-reg_receiver"/>
</dbReference>
<dbReference type="GO" id="GO:0000160">
    <property type="term" value="P:phosphorelay signal transduction system"/>
    <property type="evidence" value="ECO:0007669"/>
    <property type="project" value="InterPro"/>
</dbReference>
<dbReference type="InterPro" id="IPR002197">
    <property type="entry name" value="HTH_Fis"/>
</dbReference>
<evidence type="ECO:0000256" key="6">
    <source>
        <dbReference type="PROSITE-ProRule" id="PRU00169"/>
    </source>
</evidence>
<dbReference type="InterPro" id="IPR025944">
    <property type="entry name" value="Sigma_54_int_dom_CS"/>
</dbReference>
<dbReference type="eggNOG" id="COG2204">
    <property type="taxonomic scope" value="Bacteria"/>
</dbReference>
<dbReference type="CDD" id="cd00009">
    <property type="entry name" value="AAA"/>
    <property type="match status" value="1"/>
</dbReference>
<organism evidence="9 10">
    <name type="scientific">Melioribacter roseus (strain DSM 23840 / JCM 17771 / VKM B-2668 / P3M-2)</name>
    <dbReference type="NCBI Taxonomy" id="1191523"/>
    <lineage>
        <taxon>Bacteria</taxon>
        <taxon>Pseudomonadati</taxon>
        <taxon>Ignavibacteriota</taxon>
        <taxon>Ignavibacteria</taxon>
        <taxon>Ignavibacteriales</taxon>
        <taxon>Melioribacteraceae</taxon>
        <taxon>Melioribacter</taxon>
    </lineage>
</organism>
<dbReference type="Pfam" id="PF02954">
    <property type="entry name" value="HTH_8"/>
    <property type="match status" value="1"/>
</dbReference>
<feature type="domain" description="Response regulatory" evidence="8">
    <location>
        <begin position="25"/>
        <end position="139"/>
    </location>
</feature>
<dbReference type="STRING" id="1191523.MROS_0588"/>
<reference evidence="9 10" key="1">
    <citation type="journal article" date="2013" name="PLoS ONE">
        <title>Genomic analysis of Melioribacter roseus, facultatively anaerobic organotrophic bacterium representing a novel deep lineage within Bacteriodetes/Chlorobi group.</title>
        <authorList>
            <person name="Kadnikov V.V."/>
            <person name="Mardanov A.V."/>
            <person name="Podosokorskaya O.A."/>
            <person name="Gavrilov S.N."/>
            <person name="Kublanov I.V."/>
            <person name="Beletsky A.V."/>
            <person name="Bonch-Osmolovskaya E.A."/>
            <person name="Ravin N.V."/>
        </authorList>
    </citation>
    <scope>NUCLEOTIDE SEQUENCE [LARGE SCALE GENOMIC DNA]</scope>
    <source>
        <strain evidence="10">JCM 17771 / P3M-2</strain>
    </source>
</reference>
<dbReference type="PROSITE" id="PS00675">
    <property type="entry name" value="SIGMA54_INTERACT_1"/>
    <property type="match status" value="1"/>
</dbReference>
<dbReference type="PANTHER" id="PTHR32071">
    <property type="entry name" value="TRANSCRIPTIONAL REGULATORY PROTEIN"/>
    <property type="match status" value="1"/>
</dbReference>
<dbReference type="Proteomes" id="UP000009011">
    <property type="component" value="Chromosome"/>
</dbReference>
<keyword evidence="5" id="KW-0804">Transcription</keyword>
<name>I7A1G7_MELRP</name>
<dbReference type="PROSITE" id="PS50110">
    <property type="entry name" value="RESPONSE_REGULATORY"/>
    <property type="match status" value="1"/>
</dbReference>
<dbReference type="SMART" id="SM00382">
    <property type="entry name" value="AAA"/>
    <property type="match status" value="1"/>
</dbReference>
<dbReference type="InterPro" id="IPR025943">
    <property type="entry name" value="Sigma_54_int_dom_ATP-bd_2"/>
</dbReference>
<evidence type="ECO:0000256" key="5">
    <source>
        <dbReference type="ARBA" id="ARBA00023163"/>
    </source>
</evidence>
<dbReference type="Pfam" id="PF25601">
    <property type="entry name" value="AAA_lid_14"/>
    <property type="match status" value="1"/>
</dbReference>
<dbReference type="PROSITE" id="PS00676">
    <property type="entry name" value="SIGMA54_INTERACT_2"/>
    <property type="match status" value="1"/>
</dbReference>
<dbReference type="GO" id="GO:0043565">
    <property type="term" value="F:sequence-specific DNA binding"/>
    <property type="evidence" value="ECO:0007669"/>
    <property type="project" value="InterPro"/>
</dbReference>
<dbReference type="InterPro" id="IPR011006">
    <property type="entry name" value="CheY-like_superfamily"/>
</dbReference>
<evidence type="ECO:0000256" key="1">
    <source>
        <dbReference type="ARBA" id="ARBA00022741"/>
    </source>
</evidence>
<dbReference type="SUPFAM" id="SSF52172">
    <property type="entry name" value="CheY-like"/>
    <property type="match status" value="1"/>
</dbReference>
<keyword evidence="3" id="KW-0805">Transcription regulation</keyword>
<dbReference type="PRINTS" id="PR01590">
    <property type="entry name" value="HTHFIS"/>
</dbReference>
<proteinExistence type="predicted"/>
<dbReference type="InterPro" id="IPR058031">
    <property type="entry name" value="AAA_lid_NorR"/>
</dbReference>
<keyword evidence="1" id="KW-0547">Nucleotide-binding</keyword>
<keyword evidence="10" id="KW-1185">Reference proteome</keyword>
<dbReference type="Gene3D" id="3.40.50.2300">
    <property type="match status" value="1"/>
</dbReference>
<protein>
    <submittedName>
        <fullName evidence="9">Sigma-54 dependent transcriptional regulator/response regulator</fullName>
    </submittedName>
</protein>
<keyword evidence="4" id="KW-0238">DNA-binding</keyword>
<dbReference type="Gene3D" id="1.10.8.60">
    <property type="match status" value="1"/>
</dbReference>
<evidence type="ECO:0000313" key="10">
    <source>
        <dbReference type="Proteomes" id="UP000009011"/>
    </source>
</evidence>
<dbReference type="Pfam" id="PF00158">
    <property type="entry name" value="Sigma54_activat"/>
    <property type="match status" value="1"/>
</dbReference>
<feature type="domain" description="Sigma-54 factor interaction" evidence="7">
    <location>
        <begin position="163"/>
        <end position="390"/>
    </location>
</feature>
<dbReference type="InterPro" id="IPR003593">
    <property type="entry name" value="AAA+_ATPase"/>
</dbReference>
<keyword evidence="6" id="KW-0597">Phosphoprotein</keyword>
<dbReference type="InterPro" id="IPR002078">
    <property type="entry name" value="Sigma_54_int"/>
</dbReference>
<dbReference type="KEGG" id="mro:MROS_0588"/>
<evidence type="ECO:0000259" key="7">
    <source>
        <dbReference type="PROSITE" id="PS50045"/>
    </source>
</evidence>
<dbReference type="SUPFAM" id="SSF46689">
    <property type="entry name" value="Homeodomain-like"/>
    <property type="match status" value="1"/>
</dbReference>
<dbReference type="PROSITE" id="PS50045">
    <property type="entry name" value="SIGMA54_INTERACT_4"/>
    <property type="match status" value="1"/>
</dbReference>
<sequence>MVLSPIFFYIVQQLIFPIANMKDAKILIADDDETLCYLLKEELVNEGYRVDVVYDGKFAIEKLKSIPYDIILLDLEMKEVHGETVLEYVMENHPSTQIIVLTAKSDVRTAIDCIKKGAYDFITKPYEFGQLCVTIERAMEHKDLIVKNKILSSKVSQAYAGSIVGESEAIKDVIRLAEKAARSDSNILLEGETGTGKELFAEFIHKNSERASKPFVAINCASLPDQLIESELFGYEKGAFTDAKTSKQGLVEIADGGTLFLDEIGELSLTLQPKLLRFLENGEFRRIGGVSNLKSNVRVIGATNKNLMEEAENKNFRRDLLFRLNVITLTIPPLRERQNDVLLLAEYFLRKKSPVRSIKKLSDNARKALLRYNFPGNVRELEHMIERAIIFSEGNVIEPKDLNIPKDDFDFSKFSEDDGDFPTLEELEKIHIKKALDKFQWNRENTARALGISQKTLYSKIIKYKLK</sequence>
<dbReference type="SMART" id="SM00448">
    <property type="entry name" value="REC"/>
    <property type="match status" value="1"/>
</dbReference>
<dbReference type="Gene3D" id="1.10.10.60">
    <property type="entry name" value="Homeodomain-like"/>
    <property type="match status" value="1"/>
</dbReference>
<dbReference type="InterPro" id="IPR027417">
    <property type="entry name" value="P-loop_NTPase"/>
</dbReference>
<dbReference type="AlphaFoldDB" id="I7A1G7"/>
<evidence type="ECO:0000256" key="2">
    <source>
        <dbReference type="ARBA" id="ARBA00022840"/>
    </source>
</evidence>
<dbReference type="GO" id="GO:0006355">
    <property type="term" value="P:regulation of DNA-templated transcription"/>
    <property type="evidence" value="ECO:0007669"/>
    <property type="project" value="InterPro"/>
</dbReference>
<dbReference type="PROSITE" id="PS00688">
    <property type="entry name" value="SIGMA54_INTERACT_3"/>
    <property type="match status" value="1"/>
</dbReference>
<gene>
    <name evidence="9" type="ordered locus">MROS_0588</name>
</gene>